<sequence>MRRFVFALSGLAFSVAGAWLFGMDVAARQVLFTGERLASGLTLLSEEAERVAAYRSNADLPCRRDVQEAALTVSLALLDHRRKDAAAGGKLDAAYAQVQQGVARTLSCFPLSGNAWMRSAMASMLMEGPVDRVFSQAEMSQLTMPREAWILSVRIPFLVALAQTARPEARDLLGRDLDTLLRYAPLGQVQSVYETLGVHGRKLMRERLEADNREIIAALDRHRLVRLDQMLEIALMSDRCARYFRRLGACVGER</sequence>
<dbReference type="KEGG" id="pgv:SL003B_3025"/>
<proteinExistence type="predicted"/>
<reference evidence="1 2" key="1">
    <citation type="journal article" date="2011" name="J. Bacteriol.">
        <title>Complete genome sequence of Polymorphum gilvum SL003B-26A1T, a crude oil-degrading bacterium from oil-polluted saline soil.</title>
        <authorList>
            <person name="Li S.G."/>
            <person name="Tang Y.Q."/>
            <person name="Nie Y."/>
            <person name="Cai M."/>
            <person name="Wu X.L."/>
        </authorList>
    </citation>
    <scope>NUCLEOTIDE SEQUENCE [LARGE SCALE GENOMIC DNA]</scope>
    <source>
        <strain evidence="2">LMG 25793 / CGMCC 1.9160 / SL003B-26A1</strain>
    </source>
</reference>
<accession>F2IW63</accession>
<dbReference type="OrthoDB" id="7906121at2"/>
<dbReference type="HOGENOM" id="CLU_1093521_0_0_5"/>
<dbReference type="EMBL" id="CP002568">
    <property type="protein sequence ID" value="ADZ71448.1"/>
    <property type="molecule type" value="Genomic_DNA"/>
</dbReference>
<dbReference type="Proteomes" id="UP000008130">
    <property type="component" value="Chromosome"/>
</dbReference>
<evidence type="ECO:0000313" key="1">
    <source>
        <dbReference type="EMBL" id="ADZ71448.1"/>
    </source>
</evidence>
<gene>
    <name evidence="1" type="ordered locus">SL003B_3025</name>
</gene>
<dbReference type="STRING" id="991905.SL003B_3025"/>
<protein>
    <submittedName>
        <fullName evidence="1">Uncharacterized protein</fullName>
    </submittedName>
</protein>
<name>F2IW63_POLGS</name>
<dbReference type="RefSeq" id="WP_013653761.1">
    <property type="nucleotide sequence ID" value="NC_015259.1"/>
</dbReference>
<organism evidence="1 2">
    <name type="scientific">Polymorphum gilvum (strain LMG 25793 / CGMCC 1.9160 / SL003B-26A1)</name>
    <dbReference type="NCBI Taxonomy" id="991905"/>
    <lineage>
        <taxon>Bacteria</taxon>
        <taxon>Pseudomonadati</taxon>
        <taxon>Pseudomonadota</taxon>
        <taxon>Alphaproteobacteria</taxon>
        <taxon>Rhodobacterales</taxon>
        <taxon>Paracoccaceae</taxon>
        <taxon>Polymorphum</taxon>
    </lineage>
</organism>
<keyword evidence="2" id="KW-1185">Reference proteome</keyword>
<dbReference type="AlphaFoldDB" id="F2IW63"/>
<evidence type="ECO:0000313" key="2">
    <source>
        <dbReference type="Proteomes" id="UP000008130"/>
    </source>
</evidence>